<dbReference type="PROSITE" id="PS01124">
    <property type="entry name" value="HTH_ARAC_FAMILY_2"/>
    <property type="match status" value="1"/>
</dbReference>
<keyword evidence="3" id="KW-0804">Transcription</keyword>
<dbReference type="Proteomes" id="UP000310636">
    <property type="component" value="Unassembled WGS sequence"/>
</dbReference>
<feature type="domain" description="HTH araC/xylS-type" evidence="4">
    <location>
        <begin position="206"/>
        <end position="304"/>
    </location>
</feature>
<accession>A0A4S4BKQ9</accession>
<dbReference type="InterPro" id="IPR020449">
    <property type="entry name" value="Tscrpt_reg_AraC-type_HTH"/>
</dbReference>
<dbReference type="SUPFAM" id="SSF51215">
    <property type="entry name" value="Regulatory protein AraC"/>
    <property type="match status" value="1"/>
</dbReference>
<dbReference type="SMART" id="SM00342">
    <property type="entry name" value="HTH_ARAC"/>
    <property type="match status" value="1"/>
</dbReference>
<keyword evidence="2" id="KW-0238">DNA-binding</keyword>
<dbReference type="AlphaFoldDB" id="A0A4S4BKQ9"/>
<dbReference type="Pfam" id="PF02311">
    <property type="entry name" value="AraC_binding"/>
    <property type="match status" value="1"/>
</dbReference>
<keyword evidence="1" id="KW-0805">Transcription regulation</keyword>
<evidence type="ECO:0000256" key="3">
    <source>
        <dbReference type="ARBA" id="ARBA00023163"/>
    </source>
</evidence>
<dbReference type="Pfam" id="PF12833">
    <property type="entry name" value="HTH_18"/>
    <property type="match status" value="1"/>
</dbReference>
<dbReference type="Gene3D" id="2.60.120.10">
    <property type="entry name" value="Jelly Rolls"/>
    <property type="match status" value="1"/>
</dbReference>
<dbReference type="GO" id="GO:0003700">
    <property type="term" value="F:DNA-binding transcription factor activity"/>
    <property type="evidence" value="ECO:0007669"/>
    <property type="project" value="InterPro"/>
</dbReference>
<gene>
    <name evidence="5" type="ORF">E6C55_21995</name>
</gene>
<sequence>MCSSPIQNLEVIMYFAMSRLSSLDVRWAGLVDANHPEFMKNHHNPHYELIVVADGNIRLQMKDELLTLQSGDVLLLTPWEQHRGCKPHERSGRFFWVQFTCEPGLTPLGSDHAPHLNIIQASRSELYTIGRSHDEQLILPRRHRTSLQYKILSIFEQLVETIKRPRGYYRYFAAIQLSEMLWQIATEVLDHSEKDTLFPVSYLTFRGLLSHINNYFESELDREQLERVTDRKYEYLCQIFKKYAGMSIFQYVQELRVKRAEHLLVHTKKTVREIAETVGYSDPFYFSRLFKKVTGLPPQAYRAQKATL</sequence>
<dbReference type="InterPro" id="IPR009057">
    <property type="entry name" value="Homeodomain-like_sf"/>
</dbReference>
<dbReference type="PRINTS" id="PR00032">
    <property type="entry name" value="HTHARAC"/>
</dbReference>
<proteinExistence type="predicted"/>
<reference evidence="5 6" key="1">
    <citation type="submission" date="2019-04" db="EMBL/GenBank/DDBJ databases">
        <title>Cohnella sp. nov. isolated from preserved vegetables.</title>
        <authorList>
            <person name="Lin S.-Y."/>
            <person name="Hung M.-H."/>
            <person name="Young C.-C."/>
        </authorList>
    </citation>
    <scope>NUCLEOTIDE SEQUENCE [LARGE SCALE GENOMIC DNA]</scope>
    <source>
        <strain evidence="5 6">CC-MHH1044</strain>
    </source>
</reference>
<dbReference type="EMBL" id="SSOB01000032">
    <property type="protein sequence ID" value="THF75324.1"/>
    <property type="molecule type" value="Genomic_DNA"/>
</dbReference>
<dbReference type="SUPFAM" id="SSF46689">
    <property type="entry name" value="Homeodomain-like"/>
    <property type="match status" value="1"/>
</dbReference>
<evidence type="ECO:0000256" key="1">
    <source>
        <dbReference type="ARBA" id="ARBA00023015"/>
    </source>
</evidence>
<dbReference type="InterPro" id="IPR037923">
    <property type="entry name" value="HTH-like"/>
</dbReference>
<dbReference type="PANTHER" id="PTHR43280:SF2">
    <property type="entry name" value="HTH-TYPE TRANSCRIPTIONAL REGULATOR EXSA"/>
    <property type="match status" value="1"/>
</dbReference>
<evidence type="ECO:0000313" key="5">
    <source>
        <dbReference type="EMBL" id="THF75324.1"/>
    </source>
</evidence>
<evidence type="ECO:0000313" key="6">
    <source>
        <dbReference type="Proteomes" id="UP000310636"/>
    </source>
</evidence>
<dbReference type="GO" id="GO:0043565">
    <property type="term" value="F:sequence-specific DNA binding"/>
    <property type="evidence" value="ECO:0007669"/>
    <property type="project" value="InterPro"/>
</dbReference>
<dbReference type="InterPro" id="IPR014710">
    <property type="entry name" value="RmlC-like_jellyroll"/>
</dbReference>
<dbReference type="PROSITE" id="PS00041">
    <property type="entry name" value="HTH_ARAC_FAMILY_1"/>
    <property type="match status" value="1"/>
</dbReference>
<comment type="caution">
    <text evidence="5">The sequence shown here is derived from an EMBL/GenBank/DDBJ whole genome shotgun (WGS) entry which is preliminary data.</text>
</comment>
<dbReference type="Gene3D" id="1.10.10.60">
    <property type="entry name" value="Homeodomain-like"/>
    <property type="match status" value="2"/>
</dbReference>
<dbReference type="InterPro" id="IPR018060">
    <property type="entry name" value="HTH_AraC"/>
</dbReference>
<organism evidence="5 6">
    <name type="scientific">Cohnella fermenti</name>
    <dbReference type="NCBI Taxonomy" id="2565925"/>
    <lineage>
        <taxon>Bacteria</taxon>
        <taxon>Bacillati</taxon>
        <taxon>Bacillota</taxon>
        <taxon>Bacilli</taxon>
        <taxon>Bacillales</taxon>
        <taxon>Paenibacillaceae</taxon>
        <taxon>Cohnella</taxon>
    </lineage>
</organism>
<dbReference type="InterPro" id="IPR003313">
    <property type="entry name" value="AraC-bd"/>
</dbReference>
<dbReference type="PANTHER" id="PTHR43280">
    <property type="entry name" value="ARAC-FAMILY TRANSCRIPTIONAL REGULATOR"/>
    <property type="match status" value="1"/>
</dbReference>
<dbReference type="OrthoDB" id="9807321at2"/>
<evidence type="ECO:0000256" key="2">
    <source>
        <dbReference type="ARBA" id="ARBA00023125"/>
    </source>
</evidence>
<evidence type="ECO:0000259" key="4">
    <source>
        <dbReference type="PROSITE" id="PS01124"/>
    </source>
</evidence>
<dbReference type="InterPro" id="IPR018062">
    <property type="entry name" value="HTH_AraC-typ_CS"/>
</dbReference>
<name>A0A4S4BKQ9_9BACL</name>
<keyword evidence="6" id="KW-1185">Reference proteome</keyword>
<protein>
    <submittedName>
        <fullName evidence="5">Helix-turn-helix domain-containing protein</fullName>
    </submittedName>
</protein>